<dbReference type="InterPro" id="IPR036249">
    <property type="entry name" value="Thioredoxin-like_sf"/>
</dbReference>
<dbReference type="SUPFAM" id="SSF48208">
    <property type="entry name" value="Six-hairpin glycosidases"/>
    <property type="match status" value="1"/>
</dbReference>
<evidence type="ECO:0000259" key="1">
    <source>
        <dbReference type="Pfam" id="PF03190"/>
    </source>
</evidence>
<name>A0A2S5A6Z3_9SPHI</name>
<keyword evidence="3" id="KW-1185">Reference proteome</keyword>
<protein>
    <submittedName>
        <fullName evidence="2">Thioredoxin domain-containing protein</fullName>
    </submittedName>
</protein>
<dbReference type="PANTHER" id="PTHR42899">
    <property type="entry name" value="SPERMATOGENESIS-ASSOCIATED PROTEIN 20"/>
    <property type="match status" value="1"/>
</dbReference>
<gene>
    <name evidence="2" type="ORF">C3K47_05700</name>
</gene>
<dbReference type="Pfam" id="PF03190">
    <property type="entry name" value="Thioredox_DsbH"/>
    <property type="match status" value="1"/>
</dbReference>
<dbReference type="CDD" id="cd02955">
    <property type="entry name" value="SSP411"/>
    <property type="match status" value="1"/>
</dbReference>
<dbReference type="InterPro" id="IPR024705">
    <property type="entry name" value="Ssp411"/>
</dbReference>
<comment type="caution">
    <text evidence="2">The sequence shown here is derived from an EMBL/GenBank/DDBJ whole genome shotgun (WGS) entry which is preliminary data.</text>
</comment>
<dbReference type="EMBL" id="PQVF01000003">
    <property type="protein sequence ID" value="POY38057.1"/>
    <property type="molecule type" value="Genomic_DNA"/>
</dbReference>
<dbReference type="Gene3D" id="3.40.30.10">
    <property type="entry name" value="Glutaredoxin"/>
    <property type="match status" value="1"/>
</dbReference>
<dbReference type="OrthoDB" id="9762614at2"/>
<dbReference type="PANTHER" id="PTHR42899:SF1">
    <property type="entry name" value="SPERMATOGENESIS-ASSOCIATED PROTEIN 20"/>
    <property type="match status" value="1"/>
</dbReference>
<dbReference type="AlphaFoldDB" id="A0A2S5A6Z3"/>
<dbReference type="InterPro" id="IPR008928">
    <property type="entry name" value="6-hairpin_glycosidase_sf"/>
</dbReference>
<feature type="domain" description="Spermatogenesis-associated protein 20-like TRX" evidence="1">
    <location>
        <begin position="5"/>
        <end position="159"/>
    </location>
</feature>
<reference evidence="2 3" key="1">
    <citation type="submission" date="2018-01" db="EMBL/GenBank/DDBJ databases">
        <authorList>
            <person name="Gaut B.S."/>
            <person name="Morton B.R."/>
            <person name="Clegg M.T."/>
            <person name="Duvall M.R."/>
        </authorList>
    </citation>
    <scope>NUCLEOTIDE SEQUENCE [LARGE SCALE GENOMIC DNA]</scope>
    <source>
        <strain evidence="2 3">HR-AV</strain>
    </source>
</reference>
<dbReference type="RefSeq" id="WP_103788188.1">
    <property type="nucleotide sequence ID" value="NZ_PQVF01000003.1"/>
</dbReference>
<dbReference type="Proteomes" id="UP000236893">
    <property type="component" value="Unassembled WGS sequence"/>
</dbReference>
<proteinExistence type="predicted"/>
<sequence>MHKHTNQLINETSPYLLQHAHNPVNWYPWGEDALKKAREENKLILVSVGYSACHWCHVMEHESFEDEEVASLMNEHFVCVKVDREERPDIDQIYMNAVQLMTGGGGWPLNCFCLPDQRPFYGGTYFKKNDWKQLLNDLNAFYHNKPDEAEEYARRLHEGINQSDLVSFVNEKKEYTNESLKAIVDPWIRYFDFTDGGHNRAPKFPLPNNFLFLLRYAHLMKDQASNVITRITLDKMAYGGIYDQLGGGFARYSVDSVWLVPHFEKMLYDNAQLVSLYAEAYQYSHSEIYKKVVEETLEFVKRELTSPEGGFYSALDADSEGVEGKFYCWTKDELQGLLGDDEELFSIYYNVTEQGNWEETNILHRKQDDDVLAEALGITVEKLLEIIERCKAKLMKVRAARIRPGLDDKILTSWNAMMLKGYVDAYRVFNNAEYLHAAIENAHFILGNLKASNGSLKRNYKNGKATINGFLDDYAFTIDAFIELYQATFDEQWLNEAKLLVDYCNDHFADTDSGMYFYTADIDEQLIARKMEVMDTVIPASNSVMARALLKLGTYFQNEEYLQKSKQMLANVSEQIKKYASAYSNWALLKLENVFPFYEVAITGKGAVSRLVELDQYYIPNKLVMGGEIGSLPLLEGKINEKSKVYVCVSRTCLMPVSQVVEAVQQMKHDFPIV</sequence>
<dbReference type="PIRSF" id="PIRSF006402">
    <property type="entry name" value="UCP006402_thioredoxin"/>
    <property type="match status" value="1"/>
</dbReference>
<dbReference type="GO" id="GO:0005975">
    <property type="term" value="P:carbohydrate metabolic process"/>
    <property type="evidence" value="ECO:0007669"/>
    <property type="project" value="InterPro"/>
</dbReference>
<evidence type="ECO:0000313" key="3">
    <source>
        <dbReference type="Proteomes" id="UP000236893"/>
    </source>
</evidence>
<organism evidence="2 3">
    <name type="scientific">Solitalea longa</name>
    <dbReference type="NCBI Taxonomy" id="2079460"/>
    <lineage>
        <taxon>Bacteria</taxon>
        <taxon>Pseudomonadati</taxon>
        <taxon>Bacteroidota</taxon>
        <taxon>Sphingobacteriia</taxon>
        <taxon>Sphingobacteriales</taxon>
        <taxon>Sphingobacteriaceae</taxon>
        <taxon>Solitalea</taxon>
    </lineage>
</organism>
<evidence type="ECO:0000313" key="2">
    <source>
        <dbReference type="EMBL" id="POY38057.1"/>
    </source>
</evidence>
<dbReference type="InterPro" id="IPR004879">
    <property type="entry name" value="Ssp411-like_TRX"/>
</dbReference>
<dbReference type="Gene3D" id="1.50.10.20">
    <property type="match status" value="1"/>
</dbReference>
<dbReference type="SUPFAM" id="SSF52833">
    <property type="entry name" value="Thioredoxin-like"/>
    <property type="match status" value="1"/>
</dbReference>
<accession>A0A2S5A6Z3</accession>